<dbReference type="AlphaFoldDB" id="A0A4R5DBR5"/>
<feature type="domain" description="Tn3 transposase DDE" evidence="1">
    <location>
        <begin position="14"/>
        <end position="60"/>
    </location>
</feature>
<gene>
    <name evidence="2" type="ORF">E0F88_26275</name>
</gene>
<comment type="caution">
    <text evidence="2">The sequence shown here is derived from an EMBL/GenBank/DDBJ whole genome shotgun (WGS) entry which is preliminary data.</text>
</comment>
<dbReference type="EMBL" id="SMFL01000013">
    <property type="protein sequence ID" value="TDE11129.1"/>
    <property type="molecule type" value="Genomic_DNA"/>
</dbReference>
<dbReference type="OrthoDB" id="915233at2"/>
<name>A0A4R5DBR5_9BACT</name>
<evidence type="ECO:0000313" key="3">
    <source>
        <dbReference type="Proteomes" id="UP000294850"/>
    </source>
</evidence>
<reference evidence="2 3" key="1">
    <citation type="submission" date="2019-03" db="EMBL/GenBank/DDBJ databases">
        <title>Dyadobacter AR-3-6 sp. nov., isolated from arctic soil.</title>
        <authorList>
            <person name="Chaudhary D.K."/>
        </authorList>
    </citation>
    <scope>NUCLEOTIDE SEQUENCE [LARGE SCALE GENOMIC DNA]</scope>
    <source>
        <strain evidence="2 3">AR-3-6</strain>
    </source>
</reference>
<accession>A0A4R5DBR5</accession>
<sequence length="78" mass="8952">MDLSSRAVCGAELLQESGKLVKTTFILRYLQSQPLRRRIHAQLNKGEQLHALRAWLWFEAMALSVENKKMPSKILSDV</sequence>
<protein>
    <recommendedName>
        <fullName evidence="1">Tn3 transposase DDE domain-containing protein</fullName>
    </recommendedName>
</protein>
<dbReference type="Proteomes" id="UP000294850">
    <property type="component" value="Unassembled WGS sequence"/>
</dbReference>
<dbReference type="GO" id="GO:0006313">
    <property type="term" value="P:DNA transposition"/>
    <property type="evidence" value="ECO:0007669"/>
    <property type="project" value="InterPro"/>
</dbReference>
<keyword evidence="3" id="KW-1185">Reference proteome</keyword>
<proteinExistence type="predicted"/>
<dbReference type="GO" id="GO:0004803">
    <property type="term" value="F:transposase activity"/>
    <property type="evidence" value="ECO:0007669"/>
    <property type="project" value="InterPro"/>
</dbReference>
<dbReference type="InterPro" id="IPR002513">
    <property type="entry name" value="Tn3_Tnp_DDE_dom"/>
</dbReference>
<organism evidence="2 3">
    <name type="scientific">Dyadobacter psychrotolerans</name>
    <dbReference type="NCBI Taxonomy" id="2541721"/>
    <lineage>
        <taxon>Bacteria</taxon>
        <taxon>Pseudomonadati</taxon>
        <taxon>Bacteroidota</taxon>
        <taxon>Cytophagia</taxon>
        <taxon>Cytophagales</taxon>
        <taxon>Spirosomataceae</taxon>
        <taxon>Dyadobacter</taxon>
    </lineage>
</organism>
<dbReference type="Pfam" id="PF01526">
    <property type="entry name" value="DDE_Tnp_Tn3"/>
    <property type="match status" value="1"/>
</dbReference>
<dbReference type="RefSeq" id="WP_131961388.1">
    <property type="nucleotide sequence ID" value="NZ_SMFL01000013.1"/>
</dbReference>
<evidence type="ECO:0000259" key="1">
    <source>
        <dbReference type="Pfam" id="PF01526"/>
    </source>
</evidence>
<evidence type="ECO:0000313" key="2">
    <source>
        <dbReference type="EMBL" id="TDE11129.1"/>
    </source>
</evidence>